<dbReference type="Proteomes" id="UP000215316">
    <property type="component" value="Unassembled WGS sequence"/>
</dbReference>
<dbReference type="PROSITE" id="PS00211">
    <property type="entry name" value="ABC_TRANSPORTER_1"/>
    <property type="match status" value="1"/>
</dbReference>
<evidence type="ECO:0000313" key="6">
    <source>
        <dbReference type="EMBL" id="OQJ63694.1"/>
    </source>
</evidence>
<dbReference type="PANTHER" id="PTHR42939:SF1">
    <property type="entry name" value="ABC TRANSPORTER ATP-BINDING PROTEIN ALBC-RELATED"/>
    <property type="match status" value="1"/>
</dbReference>
<dbReference type="GO" id="GO:0022857">
    <property type="term" value="F:transmembrane transporter activity"/>
    <property type="evidence" value="ECO:0007669"/>
    <property type="project" value="InterPro"/>
</dbReference>
<gene>
    <name evidence="6" type="ORF">B5P24_12175</name>
</gene>
<dbReference type="SUPFAM" id="SSF52540">
    <property type="entry name" value="P-loop containing nucleoside triphosphate hydrolases"/>
    <property type="match status" value="1"/>
</dbReference>
<dbReference type="InterPro" id="IPR017871">
    <property type="entry name" value="ABC_transporter-like_CS"/>
</dbReference>
<evidence type="ECO:0000256" key="2">
    <source>
        <dbReference type="ARBA" id="ARBA00022741"/>
    </source>
</evidence>
<evidence type="ECO:0000313" key="7">
    <source>
        <dbReference type="Proteomes" id="UP000215316"/>
    </source>
</evidence>
<keyword evidence="1" id="KW-0813">Transport</keyword>
<evidence type="ECO:0000259" key="5">
    <source>
        <dbReference type="PROSITE" id="PS50893"/>
    </source>
</evidence>
<dbReference type="PANTHER" id="PTHR42939">
    <property type="entry name" value="ABC TRANSPORTER ATP-BINDING PROTEIN ALBC-RELATED"/>
    <property type="match status" value="1"/>
</dbReference>
<dbReference type="InterPro" id="IPR003593">
    <property type="entry name" value="AAA+_ATPase"/>
</dbReference>
<dbReference type="GO" id="GO:0017004">
    <property type="term" value="P:cytochrome complex assembly"/>
    <property type="evidence" value="ECO:0007669"/>
    <property type="project" value="UniProtKB-KW"/>
</dbReference>
<keyword evidence="7" id="KW-1185">Reference proteome</keyword>
<dbReference type="RefSeq" id="WP_094129943.1">
    <property type="nucleotide sequence ID" value="NZ_CP040788.1"/>
</dbReference>
<proteinExistence type="predicted"/>
<dbReference type="SMART" id="SM00382">
    <property type="entry name" value="AAA"/>
    <property type="match status" value="1"/>
</dbReference>
<dbReference type="InterPro" id="IPR027417">
    <property type="entry name" value="P-loop_NTPase"/>
</dbReference>
<evidence type="ECO:0000256" key="4">
    <source>
        <dbReference type="ARBA" id="ARBA00022840"/>
    </source>
</evidence>
<name>A0A225CQM5_9MICO</name>
<keyword evidence="2" id="KW-0547">Nucleotide-binding</keyword>
<reference evidence="6" key="1">
    <citation type="submission" date="2017-08" db="EMBL/GenBank/DDBJ databases">
        <title>Genomes of multiple Clavibacter strains from different subspecies.</title>
        <authorList>
            <person name="Yuan X.-K."/>
            <person name="Li X.-S."/>
            <person name="Nie J."/>
            <person name="De Boer S.H."/>
        </authorList>
    </citation>
    <scope>NUCLEOTIDE SEQUENCE [LARGE SCALE GENOMIC DNA]</scope>
    <source>
        <strain evidence="6">ATCC 33566</strain>
    </source>
</reference>
<dbReference type="Gene3D" id="3.40.50.300">
    <property type="entry name" value="P-loop containing nucleotide triphosphate hydrolases"/>
    <property type="match status" value="1"/>
</dbReference>
<dbReference type="InterPro" id="IPR005895">
    <property type="entry name" value="ABC_transptr_haem_export_CcmA"/>
</dbReference>
<dbReference type="NCBIfam" id="TIGR01189">
    <property type="entry name" value="ccmA"/>
    <property type="match status" value="1"/>
</dbReference>
<dbReference type="GO" id="GO:0005524">
    <property type="term" value="F:ATP binding"/>
    <property type="evidence" value="ECO:0007669"/>
    <property type="project" value="UniProtKB-KW"/>
</dbReference>
<dbReference type="EMBL" id="MZMQ01000001">
    <property type="protein sequence ID" value="OQJ63694.1"/>
    <property type="molecule type" value="Genomic_DNA"/>
</dbReference>
<sequence length="222" mass="23122">MLEVDAEIGYAHGAAIQRVRLLVAPGEFVLVRGPNGVGKSTLLSTVAGIRAPLAGTVTVAGRPTQSSRARHDIGYVTDPPNLFEELTPAEHLRLAMSLWRASRLPVTGMAAAAGVLEGTPELPATMLSLGQRKRLGIALAVLHGPRLWVLDEPFNGLDDASCRRLRGSIDEHLGRGGAVVCATHDVDALDRPDATVLELAAGSATVSHQASTAPSRASGPVA</sequence>
<dbReference type="AlphaFoldDB" id="A0A225CQM5"/>
<dbReference type="Pfam" id="PF00005">
    <property type="entry name" value="ABC_tran"/>
    <property type="match status" value="1"/>
</dbReference>
<keyword evidence="3" id="KW-0201">Cytochrome c-type biogenesis</keyword>
<evidence type="ECO:0000256" key="1">
    <source>
        <dbReference type="ARBA" id="ARBA00022448"/>
    </source>
</evidence>
<dbReference type="InterPro" id="IPR051782">
    <property type="entry name" value="ABC_Transporter_VariousFunc"/>
</dbReference>
<evidence type="ECO:0000256" key="3">
    <source>
        <dbReference type="ARBA" id="ARBA00022748"/>
    </source>
</evidence>
<dbReference type="GO" id="GO:0016887">
    <property type="term" value="F:ATP hydrolysis activity"/>
    <property type="evidence" value="ECO:0007669"/>
    <property type="project" value="InterPro"/>
</dbReference>
<keyword evidence="4 6" id="KW-0067">ATP-binding</keyword>
<comment type="caution">
    <text evidence="6">The sequence shown here is derived from an EMBL/GenBank/DDBJ whole genome shotgun (WGS) entry which is preliminary data.</text>
</comment>
<dbReference type="PROSITE" id="PS50893">
    <property type="entry name" value="ABC_TRANSPORTER_2"/>
    <property type="match status" value="1"/>
</dbReference>
<feature type="domain" description="ABC transporter" evidence="5">
    <location>
        <begin position="1"/>
        <end position="221"/>
    </location>
</feature>
<accession>A0A225CQM5</accession>
<protein>
    <submittedName>
        <fullName evidence="6">Heme ABC exporter ATP-binding protein CcmA</fullName>
    </submittedName>
</protein>
<dbReference type="InterPro" id="IPR003439">
    <property type="entry name" value="ABC_transporter-like_ATP-bd"/>
</dbReference>
<dbReference type="OrthoDB" id="5296765at2"/>
<organism evidence="6 7">
    <name type="scientific">Clavibacter tessellarius</name>
    <dbReference type="NCBI Taxonomy" id="31965"/>
    <lineage>
        <taxon>Bacteria</taxon>
        <taxon>Bacillati</taxon>
        <taxon>Actinomycetota</taxon>
        <taxon>Actinomycetes</taxon>
        <taxon>Micrococcales</taxon>
        <taxon>Microbacteriaceae</taxon>
        <taxon>Clavibacter</taxon>
    </lineage>
</organism>